<dbReference type="InterPro" id="IPR002196">
    <property type="entry name" value="Glyco_hydro_24"/>
</dbReference>
<dbReference type="GO" id="GO:0009253">
    <property type="term" value="P:peptidoglycan catabolic process"/>
    <property type="evidence" value="ECO:0007669"/>
    <property type="project" value="InterPro"/>
</dbReference>
<comment type="catalytic activity">
    <reaction evidence="3">
        <text>Hydrolysis of (1-&gt;4)-beta-linkages between N-acetylmuramic acid and N-acetyl-D-glucosamine residues in a peptidoglycan and between N-acetyl-D-glucosamine residues in chitodextrins.</text>
        <dbReference type="EC" id="3.2.1.17"/>
    </reaction>
</comment>
<accession>H8L6S9</accession>
<dbReference type="SUPFAM" id="SSF53955">
    <property type="entry name" value="Lysozyme-like"/>
    <property type="match status" value="1"/>
</dbReference>
<proteinExistence type="inferred from homology"/>
<dbReference type="EC" id="3.2.1.17" evidence="3"/>
<keyword evidence="2 3" id="KW-0081">Bacteriolytic enzyme</keyword>
<evidence type="ECO:0000313" key="4">
    <source>
        <dbReference type="EMBL" id="AFC86015.1"/>
    </source>
</evidence>
<dbReference type="Pfam" id="PF00959">
    <property type="entry name" value="Phage_lysozyme"/>
    <property type="match status" value="1"/>
</dbReference>
<dbReference type="Proteomes" id="UP000005234">
    <property type="component" value="Chromosome"/>
</dbReference>
<evidence type="ECO:0000256" key="2">
    <source>
        <dbReference type="ARBA" id="ARBA00022638"/>
    </source>
</evidence>
<dbReference type="HOGENOM" id="CLU_2273246_0_0_6"/>
<dbReference type="RefSeq" id="WP_014403020.1">
    <property type="nucleotide sequence ID" value="NC_017033.1"/>
</dbReference>
<comment type="similarity">
    <text evidence="3">Belongs to the glycosyl hydrolase 24 family.</text>
</comment>
<name>H8L6S9_FRAAD</name>
<keyword evidence="3" id="KW-0326">Glycosidase</keyword>
<dbReference type="KEGG" id="fau:Fraau_1598"/>
<dbReference type="STRING" id="767434.Fraau_1598"/>
<dbReference type="eggNOG" id="COG3772">
    <property type="taxonomic scope" value="Bacteria"/>
</dbReference>
<keyword evidence="3" id="KW-0378">Hydrolase</keyword>
<dbReference type="AlphaFoldDB" id="H8L6S9"/>
<dbReference type="GO" id="GO:0031640">
    <property type="term" value="P:killing of cells of another organism"/>
    <property type="evidence" value="ECO:0007669"/>
    <property type="project" value="UniProtKB-KW"/>
</dbReference>
<dbReference type="InterPro" id="IPR023346">
    <property type="entry name" value="Lysozyme-like_dom_sf"/>
</dbReference>
<dbReference type="GO" id="GO:0003796">
    <property type="term" value="F:lysozyme activity"/>
    <property type="evidence" value="ECO:0007669"/>
    <property type="project" value="UniProtKB-EC"/>
</dbReference>
<organism evidence="4 5">
    <name type="scientific">Frateuria aurantia (strain ATCC 33424 / DSM 6220 / KCTC 2777 / LMG 1558 / NBRC 3245 / NCIMB 13370)</name>
    <name type="common">Acetobacter aurantius</name>
    <dbReference type="NCBI Taxonomy" id="767434"/>
    <lineage>
        <taxon>Bacteria</taxon>
        <taxon>Pseudomonadati</taxon>
        <taxon>Pseudomonadota</taxon>
        <taxon>Gammaproteobacteria</taxon>
        <taxon>Lysobacterales</taxon>
        <taxon>Rhodanobacteraceae</taxon>
        <taxon>Frateuria</taxon>
    </lineage>
</organism>
<gene>
    <name evidence="4" type="ordered locus">Fraau_1598</name>
</gene>
<dbReference type="Gene3D" id="1.10.530.40">
    <property type="match status" value="1"/>
</dbReference>
<evidence type="ECO:0000313" key="5">
    <source>
        <dbReference type="Proteomes" id="UP000005234"/>
    </source>
</evidence>
<keyword evidence="1 3" id="KW-0929">Antimicrobial</keyword>
<dbReference type="GO" id="GO:0042742">
    <property type="term" value="P:defense response to bacterium"/>
    <property type="evidence" value="ECO:0007669"/>
    <property type="project" value="UniProtKB-KW"/>
</dbReference>
<sequence>MTIRLKQGAAGGVLGLVLVRAAWIIVPFEGDKRQAYTDIAGVVTACLGHTGADIESGQHYSEAQCQAWFATDETGPGPDRTARKWVAGWLAYPPAWYSGALA</sequence>
<reference evidence="4" key="1">
    <citation type="submission" date="2012-02" db="EMBL/GenBank/DDBJ databases">
        <title>The complete genome of Frateuria aurantia DSM 6220.</title>
        <authorList>
            <consortium name="US DOE Joint Genome Institute (JGI-PGF)"/>
            <person name="Lucas S."/>
            <person name="Copeland A."/>
            <person name="Lapidus A."/>
            <person name="Glavina del Rio T."/>
            <person name="Dalin E."/>
            <person name="Tice H."/>
            <person name="Bruce D."/>
            <person name="Goodwin L."/>
            <person name="Pitluck S."/>
            <person name="Peters L."/>
            <person name="Ovchinnikova G."/>
            <person name="Teshima H."/>
            <person name="Kyrpides N."/>
            <person name="Mavromatis K."/>
            <person name="Ivanova N."/>
            <person name="Brettin T."/>
            <person name="Detter J.C."/>
            <person name="Han C."/>
            <person name="Larimer F."/>
            <person name="Land M."/>
            <person name="Hauser L."/>
            <person name="Markowitz V."/>
            <person name="Cheng J.-F."/>
            <person name="Hugenholtz P."/>
            <person name="Woyke T."/>
            <person name="Wu D."/>
            <person name="Brambilla E."/>
            <person name="Klenk H.-P."/>
            <person name="Eisen J.A."/>
        </authorList>
    </citation>
    <scope>NUCLEOTIDE SEQUENCE</scope>
    <source>
        <strain evidence="4">DSM 6220</strain>
    </source>
</reference>
<dbReference type="EMBL" id="CP003350">
    <property type="protein sequence ID" value="AFC86015.1"/>
    <property type="molecule type" value="Genomic_DNA"/>
</dbReference>
<protein>
    <recommendedName>
        <fullName evidence="3">Lysozyme</fullName>
        <ecNumber evidence="3">3.2.1.17</ecNumber>
    </recommendedName>
</protein>
<dbReference type="GO" id="GO:0016998">
    <property type="term" value="P:cell wall macromolecule catabolic process"/>
    <property type="evidence" value="ECO:0007669"/>
    <property type="project" value="InterPro"/>
</dbReference>
<dbReference type="InterPro" id="IPR023347">
    <property type="entry name" value="Lysozyme_dom_sf"/>
</dbReference>
<keyword evidence="5" id="KW-1185">Reference proteome</keyword>
<evidence type="ECO:0000256" key="3">
    <source>
        <dbReference type="RuleBase" id="RU003788"/>
    </source>
</evidence>
<evidence type="ECO:0000256" key="1">
    <source>
        <dbReference type="ARBA" id="ARBA00022529"/>
    </source>
</evidence>